<name>A0AAN7YX69_9PEZI</name>
<sequence>MALVLPKTLAQTATPRLSSTLPASCTALATLLSESPPPTDGKVVDNALNNAISEYVSTDLITATGNGGYIDPTSFCDFVISTQIPSATPSATSSLSSYISAAGIWLDEYGFAEASSVLEGDCLGAVGINDGWALTALNFVVGFGPCYTLLGWDKRTSAGSGSATMSGASSATSTPSETGSAQITPSPTGQATETNSPPPNAGNKKVADPAWILGATLCVALLLWR</sequence>
<feature type="compositionally biased region" description="Low complexity" evidence="1">
    <location>
        <begin position="163"/>
        <end position="181"/>
    </location>
</feature>
<dbReference type="AlphaFoldDB" id="A0AAN7YX69"/>
<organism evidence="2 3">
    <name type="scientific">Xylaria bambusicola</name>
    <dbReference type="NCBI Taxonomy" id="326684"/>
    <lineage>
        <taxon>Eukaryota</taxon>
        <taxon>Fungi</taxon>
        <taxon>Dikarya</taxon>
        <taxon>Ascomycota</taxon>
        <taxon>Pezizomycotina</taxon>
        <taxon>Sordariomycetes</taxon>
        <taxon>Xylariomycetidae</taxon>
        <taxon>Xylariales</taxon>
        <taxon>Xylariaceae</taxon>
        <taxon>Xylaria</taxon>
    </lineage>
</organism>
<protein>
    <submittedName>
        <fullName evidence="2">Uncharacterized protein</fullName>
    </submittedName>
</protein>
<feature type="compositionally biased region" description="Polar residues" evidence="1">
    <location>
        <begin position="182"/>
        <end position="195"/>
    </location>
</feature>
<proteinExistence type="predicted"/>
<evidence type="ECO:0000256" key="1">
    <source>
        <dbReference type="SAM" id="MobiDB-lite"/>
    </source>
</evidence>
<gene>
    <name evidence="2" type="ORF">RRF57_004655</name>
</gene>
<evidence type="ECO:0000313" key="3">
    <source>
        <dbReference type="Proteomes" id="UP001305414"/>
    </source>
</evidence>
<feature type="region of interest" description="Disordered" evidence="1">
    <location>
        <begin position="163"/>
        <end position="205"/>
    </location>
</feature>
<keyword evidence="3" id="KW-1185">Reference proteome</keyword>
<evidence type="ECO:0000313" key="2">
    <source>
        <dbReference type="EMBL" id="KAK5628940.1"/>
    </source>
</evidence>
<reference evidence="2 3" key="1">
    <citation type="submission" date="2023-10" db="EMBL/GenBank/DDBJ databases">
        <title>Draft genome sequence of Xylaria bambusicola isolate GMP-LS, the root and basal stem rot pathogen of sugarcane in Indonesia.</title>
        <authorList>
            <person name="Selvaraj P."/>
            <person name="Muralishankar V."/>
            <person name="Muruganantham S."/>
            <person name="Sp S."/>
            <person name="Haryani S."/>
            <person name="Lau K.J.X."/>
            <person name="Naqvi N.I."/>
        </authorList>
    </citation>
    <scope>NUCLEOTIDE SEQUENCE [LARGE SCALE GENOMIC DNA]</scope>
    <source>
        <strain evidence="2">GMP-LS</strain>
    </source>
</reference>
<accession>A0AAN7YX69</accession>
<comment type="caution">
    <text evidence="2">The sequence shown here is derived from an EMBL/GenBank/DDBJ whole genome shotgun (WGS) entry which is preliminary data.</text>
</comment>
<dbReference type="EMBL" id="JAWHQM010000010">
    <property type="protein sequence ID" value="KAK5628940.1"/>
    <property type="molecule type" value="Genomic_DNA"/>
</dbReference>
<dbReference type="Proteomes" id="UP001305414">
    <property type="component" value="Unassembled WGS sequence"/>
</dbReference>